<evidence type="ECO:0000313" key="3">
    <source>
        <dbReference type="Proteomes" id="UP000271098"/>
    </source>
</evidence>
<feature type="transmembrane region" description="Helical" evidence="1">
    <location>
        <begin position="83"/>
        <end position="103"/>
    </location>
</feature>
<reference evidence="2 3" key="2">
    <citation type="submission" date="2018-11" db="EMBL/GenBank/DDBJ databases">
        <authorList>
            <consortium name="Pathogen Informatics"/>
        </authorList>
    </citation>
    <scope>NUCLEOTIDE SEQUENCE [LARGE SCALE GENOMIC DNA]</scope>
</reference>
<evidence type="ECO:0000313" key="2">
    <source>
        <dbReference type="EMBL" id="VDN45568.1"/>
    </source>
</evidence>
<evidence type="ECO:0000256" key="1">
    <source>
        <dbReference type="SAM" id="Phobius"/>
    </source>
</evidence>
<organism evidence="4">
    <name type="scientific">Gongylonema pulchrum</name>
    <dbReference type="NCBI Taxonomy" id="637853"/>
    <lineage>
        <taxon>Eukaryota</taxon>
        <taxon>Metazoa</taxon>
        <taxon>Ecdysozoa</taxon>
        <taxon>Nematoda</taxon>
        <taxon>Chromadorea</taxon>
        <taxon>Rhabditida</taxon>
        <taxon>Spirurina</taxon>
        <taxon>Spiruromorpha</taxon>
        <taxon>Spiruroidea</taxon>
        <taxon>Gongylonematidae</taxon>
        <taxon>Gongylonema</taxon>
    </lineage>
</organism>
<dbReference type="Proteomes" id="UP000271098">
    <property type="component" value="Unassembled WGS sequence"/>
</dbReference>
<keyword evidence="3" id="KW-1185">Reference proteome</keyword>
<sequence length="176" mass="20103">MSMDLEAMVYSAILCSCLTSLTVIILNGILLCYLEHGLATSEIAACEEKFVGALRTAKFAAASFTIVSAVCRSSQNFSIFSYLSRYQTFLLLISLILSNYQFFLSHIFHFTELSNFHISYYRIIKFSHLIFLILANHQIFLSHNLHFIELSNFPISYPLFHRIPSPEIPTTHSFTL</sequence>
<keyword evidence="1" id="KW-0812">Transmembrane</keyword>
<name>A0A183EZQ7_9BILA</name>
<evidence type="ECO:0000313" key="4">
    <source>
        <dbReference type="WBParaSite" id="GPUH_0002647801-mRNA-1"/>
    </source>
</evidence>
<dbReference type="OrthoDB" id="5859029at2759"/>
<dbReference type="EMBL" id="UYRT01110936">
    <property type="protein sequence ID" value="VDN45568.1"/>
    <property type="molecule type" value="Genomic_DNA"/>
</dbReference>
<reference evidence="4" key="1">
    <citation type="submission" date="2016-06" db="UniProtKB">
        <authorList>
            <consortium name="WormBaseParasite"/>
        </authorList>
    </citation>
    <scope>IDENTIFICATION</scope>
</reference>
<keyword evidence="1" id="KW-1133">Transmembrane helix</keyword>
<dbReference type="AlphaFoldDB" id="A0A183EZQ7"/>
<feature type="transmembrane region" description="Helical" evidence="1">
    <location>
        <begin position="7"/>
        <end position="30"/>
    </location>
</feature>
<gene>
    <name evidence="2" type="ORF">GPUH_LOCUS26448</name>
</gene>
<protein>
    <submittedName>
        <fullName evidence="4">7TM_GPCR_Srx domain-containing protein</fullName>
    </submittedName>
</protein>
<proteinExistence type="predicted"/>
<dbReference type="WBParaSite" id="GPUH_0002647801-mRNA-1">
    <property type="protein sequence ID" value="GPUH_0002647801-mRNA-1"/>
    <property type="gene ID" value="GPUH_0002647801"/>
</dbReference>
<feature type="transmembrane region" description="Helical" evidence="1">
    <location>
        <begin position="123"/>
        <end position="141"/>
    </location>
</feature>
<keyword evidence="1" id="KW-0472">Membrane</keyword>
<accession>A0A183EZQ7</accession>